<name>A0A1V8SMJ7_9PEZI</name>
<keyword evidence="4" id="KW-0677">Repeat</keyword>
<accession>A0A1V8SMJ7</accession>
<evidence type="ECO:0000256" key="8">
    <source>
        <dbReference type="SAM" id="MobiDB-lite"/>
    </source>
</evidence>
<dbReference type="Gene3D" id="1.20.120.1750">
    <property type="match status" value="1"/>
</dbReference>
<keyword evidence="2" id="KW-0808">Transferase</keyword>
<reference evidence="11" key="1">
    <citation type="submission" date="2017-03" db="EMBL/GenBank/DDBJ databases">
        <title>Genomes of endolithic fungi from Antarctica.</title>
        <authorList>
            <person name="Coleine C."/>
            <person name="Masonjones S."/>
            <person name="Stajich J.E."/>
        </authorList>
    </citation>
    <scope>NUCLEOTIDE SEQUENCE [LARGE SCALE GENOMIC DNA]</scope>
    <source>
        <strain evidence="11">CCFEE 5527</strain>
    </source>
</reference>
<dbReference type="PANTHER" id="PTHR22770">
    <property type="entry name" value="UBIQUITIN CONJUGATING ENZYME 7 INTERACTING PROTEIN-RELATED"/>
    <property type="match status" value="1"/>
</dbReference>
<evidence type="ECO:0000256" key="6">
    <source>
        <dbReference type="ARBA" id="ARBA00022786"/>
    </source>
</evidence>
<dbReference type="InterPro" id="IPR051628">
    <property type="entry name" value="LUBAC_E3_Ligases"/>
</dbReference>
<dbReference type="InParanoid" id="A0A1V8SMJ7"/>
<keyword evidence="7" id="KW-0862">Zinc</keyword>
<evidence type="ECO:0000313" key="10">
    <source>
        <dbReference type="EMBL" id="OQO00238.1"/>
    </source>
</evidence>
<gene>
    <name evidence="10" type="ORF">B0A48_14025</name>
</gene>
<evidence type="ECO:0000259" key="9">
    <source>
        <dbReference type="PROSITE" id="PS51873"/>
    </source>
</evidence>
<evidence type="ECO:0000256" key="3">
    <source>
        <dbReference type="ARBA" id="ARBA00022723"/>
    </source>
</evidence>
<keyword evidence="11" id="KW-1185">Reference proteome</keyword>
<dbReference type="STRING" id="1507870.A0A1V8SMJ7"/>
<dbReference type="GO" id="GO:0097039">
    <property type="term" value="P:protein linear polyubiquitination"/>
    <property type="evidence" value="ECO:0007669"/>
    <property type="project" value="TreeGrafter"/>
</dbReference>
<dbReference type="GO" id="GO:0043161">
    <property type="term" value="P:proteasome-mediated ubiquitin-dependent protein catabolic process"/>
    <property type="evidence" value="ECO:0007669"/>
    <property type="project" value="TreeGrafter"/>
</dbReference>
<feature type="compositionally biased region" description="Polar residues" evidence="8">
    <location>
        <begin position="1"/>
        <end position="24"/>
    </location>
</feature>
<evidence type="ECO:0000256" key="5">
    <source>
        <dbReference type="ARBA" id="ARBA00022771"/>
    </source>
</evidence>
<dbReference type="OrthoDB" id="1431934at2759"/>
<dbReference type="Proteomes" id="UP000192596">
    <property type="component" value="Unassembled WGS sequence"/>
</dbReference>
<feature type="region of interest" description="Disordered" evidence="8">
    <location>
        <begin position="1"/>
        <end position="30"/>
    </location>
</feature>
<evidence type="ECO:0000256" key="7">
    <source>
        <dbReference type="ARBA" id="ARBA00022833"/>
    </source>
</evidence>
<evidence type="ECO:0000256" key="4">
    <source>
        <dbReference type="ARBA" id="ARBA00022737"/>
    </source>
</evidence>
<dbReference type="SUPFAM" id="SSF57850">
    <property type="entry name" value="RING/U-box"/>
    <property type="match status" value="1"/>
</dbReference>
<dbReference type="GO" id="GO:0000151">
    <property type="term" value="C:ubiquitin ligase complex"/>
    <property type="evidence" value="ECO:0007669"/>
    <property type="project" value="TreeGrafter"/>
</dbReference>
<protein>
    <recommendedName>
        <fullName evidence="9">RING-type domain-containing protein</fullName>
    </recommendedName>
</protein>
<dbReference type="Pfam" id="PF22191">
    <property type="entry name" value="IBR_1"/>
    <property type="match status" value="1"/>
</dbReference>
<evidence type="ECO:0000256" key="1">
    <source>
        <dbReference type="ARBA" id="ARBA00004906"/>
    </source>
</evidence>
<keyword evidence="6" id="KW-0833">Ubl conjugation pathway</keyword>
<sequence length="245" mass="27399">MSSPGDMDQQSVQRTRNADSQAPVQSRKRSRIGTKECIVCTDETFKTRFPKLQHADADQQTSDVCFKCWEVQLNGQVATKGFDSIRCLQCTHSLDAEEVRKLAKGNTFVAYLDEATSSFLTTEEEFFSCISAACSSGAPFHEEKTCEEHQNALRVAVDHAELNRESAALVKKISKPCPKCGISVQKAGGCDHMTCMKCRHEFCWPCSAAYRGMIGIWARGNTAHRDDRKYRPRRLPKAPAVVRRG</sequence>
<dbReference type="GO" id="GO:0043130">
    <property type="term" value="F:ubiquitin binding"/>
    <property type="evidence" value="ECO:0007669"/>
    <property type="project" value="TreeGrafter"/>
</dbReference>
<evidence type="ECO:0000256" key="2">
    <source>
        <dbReference type="ARBA" id="ARBA00022679"/>
    </source>
</evidence>
<dbReference type="EMBL" id="NAJO01000036">
    <property type="protein sequence ID" value="OQO00238.1"/>
    <property type="molecule type" value="Genomic_DNA"/>
</dbReference>
<feature type="domain" description="RING-type" evidence="9">
    <location>
        <begin position="33"/>
        <end position="230"/>
    </location>
</feature>
<dbReference type="InterPro" id="IPR044066">
    <property type="entry name" value="TRIAD_supradom"/>
</dbReference>
<dbReference type="PANTHER" id="PTHR22770:SF13">
    <property type="entry name" value="RING-TYPE DOMAIN-CONTAINING PROTEIN"/>
    <property type="match status" value="1"/>
</dbReference>
<dbReference type="GO" id="GO:0008270">
    <property type="term" value="F:zinc ion binding"/>
    <property type="evidence" value="ECO:0007669"/>
    <property type="project" value="UniProtKB-KW"/>
</dbReference>
<keyword evidence="5" id="KW-0863">Zinc-finger</keyword>
<dbReference type="PROSITE" id="PS51873">
    <property type="entry name" value="TRIAD"/>
    <property type="match status" value="1"/>
</dbReference>
<keyword evidence="3" id="KW-0479">Metal-binding</keyword>
<evidence type="ECO:0000313" key="11">
    <source>
        <dbReference type="Proteomes" id="UP000192596"/>
    </source>
</evidence>
<dbReference type="AlphaFoldDB" id="A0A1V8SMJ7"/>
<comment type="pathway">
    <text evidence="1">Protein modification; protein ubiquitination.</text>
</comment>
<dbReference type="GO" id="GO:0004842">
    <property type="term" value="F:ubiquitin-protein transferase activity"/>
    <property type="evidence" value="ECO:0007669"/>
    <property type="project" value="TreeGrafter"/>
</dbReference>
<organism evidence="10 11">
    <name type="scientific">Cryoendolithus antarcticus</name>
    <dbReference type="NCBI Taxonomy" id="1507870"/>
    <lineage>
        <taxon>Eukaryota</taxon>
        <taxon>Fungi</taxon>
        <taxon>Dikarya</taxon>
        <taxon>Ascomycota</taxon>
        <taxon>Pezizomycotina</taxon>
        <taxon>Dothideomycetes</taxon>
        <taxon>Dothideomycetidae</taxon>
        <taxon>Cladosporiales</taxon>
        <taxon>Cladosporiaceae</taxon>
        <taxon>Cryoendolithus</taxon>
    </lineage>
</organism>
<comment type="caution">
    <text evidence="10">The sequence shown here is derived from an EMBL/GenBank/DDBJ whole genome shotgun (WGS) entry which is preliminary data.</text>
</comment>
<proteinExistence type="predicted"/>